<dbReference type="EMBL" id="FOJT01000006">
    <property type="protein sequence ID" value="SFB27491.1"/>
    <property type="molecule type" value="Genomic_DNA"/>
</dbReference>
<name>A0A1I0ZPR4_9FLAO</name>
<dbReference type="InterPro" id="IPR011990">
    <property type="entry name" value="TPR-like_helical_dom_sf"/>
</dbReference>
<dbReference type="SUPFAM" id="SSF63825">
    <property type="entry name" value="YWTD domain"/>
    <property type="match status" value="1"/>
</dbReference>
<accession>A0A1I0ZPR4</accession>
<dbReference type="Gene3D" id="2.130.10.10">
    <property type="entry name" value="YVTN repeat-like/Quinoprotein amine dehydrogenase"/>
    <property type="match status" value="1"/>
</dbReference>
<dbReference type="SUPFAM" id="SSF48452">
    <property type="entry name" value="TPR-like"/>
    <property type="match status" value="1"/>
</dbReference>
<evidence type="ECO:0000313" key="1">
    <source>
        <dbReference type="EMBL" id="SFB27491.1"/>
    </source>
</evidence>
<organism evidence="1 2">
    <name type="scientific">Flavobacterium swingsii</name>
    <dbReference type="NCBI Taxonomy" id="498292"/>
    <lineage>
        <taxon>Bacteria</taxon>
        <taxon>Pseudomonadati</taxon>
        <taxon>Bacteroidota</taxon>
        <taxon>Flavobacteriia</taxon>
        <taxon>Flavobacteriales</taxon>
        <taxon>Flavobacteriaceae</taxon>
        <taxon>Flavobacterium</taxon>
    </lineage>
</organism>
<proteinExistence type="predicted"/>
<sequence length="407" mass="46638">MFFNFSFAQSQKETYNQSVQAYQNKNFVQFLQLTQKLDSLRPSHPTYTYNLACAFALNGKTDEAISVLEKCLLMNNKIDFESENDLASIKNSERYQKLISLKTELGTLVSTSNKVVSLSEKTLHPEGLLYLNKNKIWLVTSIRNRKIVSFDAKTGKCIDWFTDKDLLSVFAIKADKNEKIVWVAASSIPEMKGYNKNLEGKSEVLKIDIKTKKVLQRFPLQGNHVLGDLVVAKNGDVYVSDSGESNIYKIVKDKMSLWLDLKKEAFNLQGLTFNEDESQLFIADYLKGILKIPMQNPKDRNWLIFSKQTTVKGIDGLLWHKNSLLAIHNGVKPIRIIQYFLNQNNEIIASEILDNNRPEFDEPANATISDGKLYFFANSPWKGYDKNFELDETKFDYPTLYSNPLTK</sequence>
<dbReference type="NCBIfam" id="NF047558">
    <property type="entry name" value="TPR_END_plus"/>
    <property type="match status" value="1"/>
</dbReference>
<evidence type="ECO:0008006" key="3">
    <source>
        <dbReference type="Google" id="ProtNLM"/>
    </source>
</evidence>
<dbReference type="Proteomes" id="UP000199604">
    <property type="component" value="Unassembled WGS sequence"/>
</dbReference>
<dbReference type="AlphaFoldDB" id="A0A1I0ZPR4"/>
<evidence type="ECO:0000313" key="2">
    <source>
        <dbReference type="Proteomes" id="UP000199604"/>
    </source>
</evidence>
<dbReference type="Gene3D" id="1.25.40.10">
    <property type="entry name" value="Tetratricopeptide repeat domain"/>
    <property type="match status" value="1"/>
</dbReference>
<protein>
    <recommendedName>
        <fullName evidence="3">SMP-30/Gluconolactonase/LRE-like region domain-containing protein</fullName>
    </recommendedName>
</protein>
<keyword evidence="2" id="KW-1185">Reference proteome</keyword>
<dbReference type="STRING" id="498292.SAMN05660845_2338"/>
<reference evidence="2" key="1">
    <citation type="submission" date="2016-10" db="EMBL/GenBank/DDBJ databases">
        <authorList>
            <person name="Varghese N."/>
            <person name="Submissions S."/>
        </authorList>
    </citation>
    <scope>NUCLEOTIDE SEQUENCE [LARGE SCALE GENOMIC DNA]</scope>
    <source>
        <strain evidence="2">DSM 21789</strain>
    </source>
</reference>
<gene>
    <name evidence="1" type="ORF">SAMN05660845_2338</name>
</gene>
<dbReference type="InterPro" id="IPR015943">
    <property type="entry name" value="WD40/YVTN_repeat-like_dom_sf"/>
</dbReference>